<gene>
    <name evidence="3" type="primary">LOC104767948</name>
    <name evidence="4" type="synonym">LOC104767947</name>
</gene>
<organism evidence="2 3">
    <name type="scientific">Camelina sativa</name>
    <name type="common">False flax</name>
    <name type="synonym">Myagrum sativum</name>
    <dbReference type="NCBI Taxonomy" id="90675"/>
    <lineage>
        <taxon>Eukaryota</taxon>
        <taxon>Viridiplantae</taxon>
        <taxon>Streptophyta</taxon>
        <taxon>Embryophyta</taxon>
        <taxon>Tracheophyta</taxon>
        <taxon>Spermatophyta</taxon>
        <taxon>Magnoliopsida</taxon>
        <taxon>eudicotyledons</taxon>
        <taxon>Gunneridae</taxon>
        <taxon>Pentapetalae</taxon>
        <taxon>rosids</taxon>
        <taxon>malvids</taxon>
        <taxon>Brassicales</taxon>
        <taxon>Brassicaceae</taxon>
        <taxon>Camelineae</taxon>
        <taxon>Camelina</taxon>
    </lineage>
</organism>
<dbReference type="GeneID" id="104767947"/>
<evidence type="ECO:0000256" key="1">
    <source>
        <dbReference type="SAM" id="MobiDB-lite"/>
    </source>
</evidence>
<evidence type="ECO:0000313" key="2">
    <source>
        <dbReference type="Proteomes" id="UP000694864"/>
    </source>
</evidence>
<keyword evidence="2" id="KW-1185">Reference proteome</keyword>
<dbReference type="GeneID" id="104767948"/>
<dbReference type="Proteomes" id="UP000694864">
    <property type="component" value="Chromosome 19"/>
</dbReference>
<accession>A0ABM1RCK8</accession>
<sequence>MAELEADSTVSDGTSHRRELTSDECTAIFPECTEKDSLGTPYGVGSLKDTLGKGKGNQQTEAFLTLQEQLKEAHSQIEVHAEIQATLNAEAAAREKETALLVAEQKQEIKELTMMEKFMRHTNPAYLEFIASQSAEEDTEEDNLPSTTP</sequence>
<evidence type="ECO:0000313" key="4">
    <source>
        <dbReference type="RefSeq" id="XP_019096748.1"/>
    </source>
</evidence>
<reference evidence="3 4" key="3">
    <citation type="submission" date="2025-05" db="UniProtKB">
        <authorList>
            <consortium name="RefSeq"/>
        </authorList>
    </citation>
    <scope>IDENTIFICATION</scope>
    <source>
        <tissue evidence="3 4">Leaf</tissue>
    </source>
</reference>
<reference evidence="2" key="1">
    <citation type="journal article" date="1997" name="Nucleic Acids Res.">
        <title>tRNAscan-SE: a program for improved detection of transfer RNA genes in genomic sequence.</title>
        <authorList>
            <person name="Lowe T.M."/>
            <person name="Eddy S.R."/>
        </authorList>
    </citation>
    <scope>NUCLEOTIDE SEQUENCE [LARGE SCALE GENOMIC DNA]</scope>
    <source>
        <strain evidence="2">r\DH55</strain>
    </source>
</reference>
<evidence type="ECO:0000313" key="3">
    <source>
        <dbReference type="RefSeq" id="XP_019096746.1"/>
    </source>
</evidence>
<dbReference type="RefSeq" id="XP_019096746.1">
    <property type="nucleotide sequence ID" value="XM_019241201.1"/>
</dbReference>
<feature type="region of interest" description="Disordered" evidence="1">
    <location>
        <begin position="1"/>
        <end position="23"/>
    </location>
</feature>
<dbReference type="RefSeq" id="XP_019096748.1">
    <property type="nucleotide sequence ID" value="XM_019241203.1"/>
</dbReference>
<reference evidence="2" key="2">
    <citation type="journal article" date="2014" name="Nat. Commun.">
        <title>The emerging biofuel crop Camelina sativa retains a highly undifferentiated hexaploid genome structure.</title>
        <authorList>
            <person name="Kagale S."/>
            <person name="Koh C."/>
            <person name="Nixon J."/>
            <person name="Bollina V."/>
            <person name="Clarke W.E."/>
            <person name="Tuteja R."/>
            <person name="Spillane C."/>
            <person name="Robinson S.J."/>
            <person name="Links M.G."/>
            <person name="Clarke C."/>
            <person name="Higgins E.E."/>
            <person name="Huebert T."/>
            <person name="Sharpe A.G."/>
            <person name="Parkin I.A."/>
        </authorList>
    </citation>
    <scope>NUCLEOTIDE SEQUENCE [LARGE SCALE GENOMIC DNA]</scope>
    <source>
        <strain evidence="2">r\DH55</strain>
    </source>
</reference>
<protein>
    <submittedName>
        <fullName evidence="4">Uncharacterized protein LOC104767947 isoform X2</fullName>
    </submittedName>
    <submittedName>
        <fullName evidence="3">Uncharacterized protein LOC104767948 isoform X2</fullName>
    </submittedName>
</protein>
<proteinExistence type="predicted"/>
<name>A0ABM1RCK8_CAMSA</name>